<protein>
    <submittedName>
        <fullName evidence="4">Glycolate oxidase FAD binding subunit</fullName>
    </submittedName>
</protein>
<dbReference type="InterPro" id="IPR016164">
    <property type="entry name" value="FAD-linked_Oxase-like_C"/>
</dbReference>
<dbReference type="Proteomes" id="UP000243679">
    <property type="component" value="Chromosome"/>
</dbReference>
<keyword evidence="5" id="KW-1185">Reference proteome</keyword>
<feature type="domain" description="FAD-binding PCMH-type" evidence="3">
    <location>
        <begin position="1"/>
        <end position="171"/>
    </location>
</feature>
<proteinExistence type="predicted"/>
<dbReference type="Pfam" id="PF01565">
    <property type="entry name" value="FAD_binding_4"/>
    <property type="match status" value="1"/>
</dbReference>
<dbReference type="NCBIfam" id="NF008439">
    <property type="entry name" value="PRK11282.1"/>
    <property type="match status" value="1"/>
</dbReference>
<dbReference type="InterPro" id="IPR016169">
    <property type="entry name" value="FAD-bd_PCMH_sub2"/>
</dbReference>
<sequence length="355" mass="39291">MNTDYSQVIQEAIFTASDKKTPLCIVGGNTKAFYGRQLNATALDISKHQGIIDYEPAELVLTARAGTPLAIIEPLLADQGQMLAFEPPYFGTNATLGGAVASGISGPRRPYAGAIRDTILGVQIINGKGQKLHFGGQVMKNVAGYDVSRLMAGSLGTLGVLLEISLKVLPHSTGEITLSQEQSEDNAIKLFNTWMTQRLPLSACTFDGKRLYVRLSGSEEAIQSARRNIGGDEINSEPSFWEQIRDLTHKFFQQNTKPLWRWSVPAATPPINLPGKWMIDWGGAQRWFYPDELTAELIYATAEKLNGHATLFRGGDRAGEVFHPLPHHLMILHQRLKQAFDPHGILNPRRMYREL</sequence>
<dbReference type="InterPro" id="IPR036318">
    <property type="entry name" value="FAD-bd_PCMH-like_sf"/>
</dbReference>
<dbReference type="OrthoDB" id="9811557at2"/>
<dbReference type="Gene3D" id="3.30.465.10">
    <property type="match status" value="1"/>
</dbReference>
<dbReference type="InterPro" id="IPR016166">
    <property type="entry name" value="FAD-bd_PCMH"/>
</dbReference>
<dbReference type="AlphaFoldDB" id="A0A1Q2SMA9"/>
<dbReference type="GO" id="GO:0071949">
    <property type="term" value="F:FAD binding"/>
    <property type="evidence" value="ECO:0007669"/>
    <property type="project" value="InterPro"/>
</dbReference>
<dbReference type="InterPro" id="IPR016171">
    <property type="entry name" value="Vanillyl_alc_oxidase_C-sub2"/>
</dbReference>
<dbReference type="GO" id="GO:0003824">
    <property type="term" value="F:catalytic activity"/>
    <property type="evidence" value="ECO:0007669"/>
    <property type="project" value="InterPro"/>
</dbReference>
<keyword evidence="2" id="KW-0274">FAD</keyword>
<dbReference type="PROSITE" id="PS51387">
    <property type="entry name" value="FAD_PCMH"/>
    <property type="match status" value="1"/>
</dbReference>
<reference evidence="4 5" key="1">
    <citation type="journal article" date="2017" name="ISME J.">
        <title>An acid-tolerant ammonia-oxidizing ?-proteobacterium from soil.</title>
        <authorList>
            <person name="Hayatsu M."/>
            <person name="Tago K."/>
            <person name="Uchiyama I."/>
            <person name="Toyoda A."/>
            <person name="Wang Y."/>
            <person name="Shimomura Y."/>
            <person name="Okubo T."/>
            <person name="Kurisu F."/>
            <person name="Hirono Y."/>
            <person name="Nonaka K."/>
            <person name="Akiyama H."/>
            <person name="Itoh T."/>
            <person name="Takami H."/>
        </authorList>
    </citation>
    <scope>NUCLEOTIDE SEQUENCE [LARGE SCALE GENOMIC DNA]</scope>
    <source>
        <strain evidence="4 5">TAO100</strain>
    </source>
</reference>
<dbReference type="SUPFAM" id="SSF55103">
    <property type="entry name" value="FAD-linked oxidases, C-terminal domain"/>
    <property type="match status" value="1"/>
</dbReference>
<gene>
    <name evidence="4" type="ORF">TAO_0908</name>
</gene>
<dbReference type="PANTHER" id="PTHR11748:SF103">
    <property type="entry name" value="GLYCOLATE OXIDASE SUBUNIT GLCE"/>
    <property type="match status" value="1"/>
</dbReference>
<evidence type="ECO:0000259" key="3">
    <source>
        <dbReference type="PROSITE" id="PS51387"/>
    </source>
</evidence>
<dbReference type="PANTHER" id="PTHR11748">
    <property type="entry name" value="D-LACTATE DEHYDROGENASE"/>
    <property type="match status" value="1"/>
</dbReference>
<dbReference type="RefSeq" id="WP_096526838.1">
    <property type="nucleotide sequence ID" value="NZ_AP014836.1"/>
</dbReference>
<evidence type="ECO:0000256" key="2">
    <source>
        <dbReference type="ARBA" id="ARBA00022827"/>
    </source>
</evidence>
<evidence type="ECO:0000313" key="5">
    <source>
        <dbReference type="Proteomes" id="UP000243679"/>
    </source>
</evidence>
<dbReference type="Gene3D" id="1.10.45.10">
    <property type="entry name" value="Vanillyl-alcohol Oxidase, Chain A, domain 4"/>
    <property type="match status" value="1"/>
</dbReference>
<evidence type="ECO:0000313" key="4">
    <source>
        <dbReference type="EMBL" id="BAW80278.1"/>
    </source>
</evidence>
<dbReference type="InterPro" id="IPR006094">
    <property type="entry name" value="Oxid_FAD_bind_N"/>
</dbReference>
<dbReference type="EMBL" id="AP014836">
    <property type="protein sequence ID" value="BAW80278.1"/>
    <property type="molecule type" value="Genomic_DNA"/>
</dbReference>
<name>A0A1Q2SMA9_9GAMM</name>
<dbReference type="SUPFAM" id="SSF56176">
    <property type="entry name" value="FAD-binding/transporter-associated domain-like"/>
    <property type="match status" value="1"/>
</dbReference>
<dbReference type="KEGG" id="ntt:TAO_0908"/>
<organism evidence="4 5">
    <name type="scientific">Candidatus Nitrosoglobus terrae</name>
    <dbReference type="NCBI Taxonomy" id="1630141"/>
    <lineage>
        <taxon>Bacteria</taxon>
        <taxon>Pseudomonadati</taxon>
        <taxon>Pseudomonadota</taxon>
        <taxon>Gammaproteobacteria</taxon>
        <taxon>Chromatiales</taxon>
        <taxon>Chromatiaceae</taxon>
        <taxon>Candidatus Nitrosoglobus</taxon>
    </lineage>
</organism>
<accession>A0A1Q2SMA9</accession>
<evidence type="ECO:0000256" key="1">
    <source>
        <dbReference type="ARBA" id="ARBA00022630"/>
    </source>
</evidence>
<keyword evidence="1" id="KW-0285">Flavoprotein</keyword>